<dbReference type="AlphaFoldDB" id="A0A4S4DI66"/>
<gene>
    <name evidence="3" type="ORF">TEA_020874</name>
</gene>
<feature type="transmembrane region" description="Helical" evidence="2">
    <location>
        <begin position="12"/>
        <end position="31"/>
    </location>
</feature>
<reference evidence="3 4" key="1">
    <citation type="journal article" date="2018" name="Proc. Natl. Acad. Sci. U.S.A.">
        <title>Draft genome sequence of Camellia sinensis var. sinensis provides insights into the evolution of the tea genome and tea quality.</title>
        <authorList>
            <person name="Wei C."/>
            <person name="Yang H."/>
            <person name="Wang S."/>
            <person name="Zhao J."/>
            <person name="Liu C."/>
            <person name="Gao L."/>
            <person name="Xia E."/>
            <person name="Lu Y."/>
            <person name="Tai Y."/>
            <person name="She G."/>
            <person name="Sun J."/>
            <person name="Cao H."/>
            <person name="Tong W."/>
            <person name="Gao Q."/>
            <person name="Li Y."/>
            <person name="Deng W."/>
            <person name="Jiang X."/>
            <person name="Wang W."/>
            <person name="Chen Q."/>
            <person name="Zhang S."/>
            <person name="Li H."/>
            <person name="Wu J."/>
            <person name="Wang P."/>
            <person name="Li P."/>
            <person name="Shi C."/>
            <person name="Zheng F."/>
            <person name="Jian J."/>
            <person name="Huang B."/>
            <person name="Shan D."/>
            <person name="Shi M."/>
            <person name="Fang C."/>
            <person name="Yue Y."/>
            <person name="Li F."/>
            <person name="Li D."/>
            <person name="Wei S."/>
            <person name="Han B."/>
            <person name="Jiang C."/>
            <person name="Yin Y."/>
            <person name="Xia T."/>
            <person name="Zhang Z."/>
            <person name="Bennetzen J.L."/>
            <person name="Zhao S."/>
            <person name="Wan X."/>
        </authorList>
    </citation>
    <scope>NUCLEOTIDE SEQUENCE [LARGE SCALE GENOMIC DNA]</scope>
    <source>
        <strain evidence="4">cv. Shuchazao</strain>
        <tissue evidence="3">Leaf</tissue>
    </source>
</reference>
<keyword evidence="4" id="KW-1185">Reference proteome</keyword>
<dbReference type="EMBL" id="SDRB02011185">
    <property type="protein sequence ID" value="THG02492.1"/>
    <property type="molecule type" value="Genomic_DNA"/>
</dbReference>
<name>A0A4S4DI66_CAMSN</name>
<comment type="similarity">
    <text evidence="1">Belongs to the ARG7 family.</text>
</comment>
<evidence type="ECO:0000256" key="2">
    <source>
        <dbReference type="SAM" id="Phobius"/>
    </source>
</evidence>
<evidence type="ECO:0000256" key="1">
    <source>
        <dbReference type="ARBA" id="ARBA00006974"/>
    </source>
</evidence>
<evidence type="ECO:0000313" key="4">
    <source>
        <dbReference type="Proteomes" id="UP000306102"/>
    </source>
</evidence>
<keyword evidence="2" id="KW-1133">Transmembrane helix</keyword>
<dbReference type="PANTHER" id="PTHR31374:SF281">
    <property type="entry name" value="INDOLE-3-ACETIC ACID-INDUCED PROTEIN ARG7-LIKE"/>
    <property type="match status" value="1"/>
</dbReference>
<keyword evidence="2" id="KW-0472">Membrane</keyword>
<dbReference type="InterPro" id="IPR003676">
    <property type="entry name" value="SAUR_fam"/>
</dbReference>
<keyword evidence="2" id="KW-0812">Transmembrane</keyword>
<proteinExistence type="inferred from homology"/>
<protein>
    <submittedName>
        <fullName evidence="3">Uncharacterized protein</fullName>
    </submittedName>
</protein>
<dbReference type="PANTHER" id="PTHR31374">
    <property type="entry name" value="AUXIN-INDUCED PROTEIN-LIKE-RELATED"/>
    <property type="match status" value="1"/>
</dbReference>
<comment type="caution">
    <text evidence="3">The sequence shown here is derived from an EMBL/GenBank/DDBJ whole genome shotgun (WGS) entry which is preliminary data.</text>
</comment>
<dbReference type="GO" id="GO:0009733">
    <property type="term" value="P:response to auxin"/>
    <property type="evidence" value="ECO:0007669"/>
    <property type="project" value="InterPro"/>
</dbReference>
<organism evidence="3 4">
    <name type="scientific">Camellia sinensis var. sinensis</name>
    <name type="common">China tea</name>
    <dbReference type="NCBI Taxonomy" id="542762"/>
    <lineage>
        <taxon>Eukaryota</taxon>
        <taxon>Viridiplantae</taxon>
        <taxon>Streptophyta</taxon>
        <taxon>Embryophyta</taxon>
        <taxon>Tracheophyta</taxon>
        <taxon>Spermatophyta</taxon>
        <taxon>Magnoliopsida</taxon>
        <taxon>eudicotyledons</taxon>
        <taxon>Gunneridae</taxon>
        <taxon>Pentapetalae</taxon>
        <taxon>asterids</taxon>
        <taxon>Ericales</taxon>
        <taxon>Theaceae</taxon>
        <taxon>Camellia</taxon>
    </lineage>
</organism>
<dbReference type="Pfam" id="PF02519">
    <property type="entry name" value="Auxin_inducible"/>
    <property type="match status" value="1"/>
</dbReference>
<evidence type="ECO:0000313" key="3">
    <source>
        <dbReference type="EMBL" id="THG02492.1"/>
    </source>
</evidence>
<dbReference type="Proteomes" id="UP000306102">
    <property type="component" value="Unassembled WGS sequence"/>
</dbReference>
<sequence length="177" mass="19861">MENDDDFDPSFSFDAFMFSFLTSTLTIATLMSSGRCGVATKDINCGSGDGDGDDDGGGSGGVVVRRWFDVIERWSSDSGNFLFEYQLLEMAKTSPSKEEKRRAPKGHFVVYVGEEEQQLRRFVVPISYLKTPTFKQLLDKAAEEYGFDHTHKAIVLPCHESTFQHLITFIAKNHPSQ</sequence>
<accession>A0A4S4DI66</accession>